<proteinExistence type="predicted"/>
<evidence type="ECO:0000313" key="1">
    <source>
        <dbReference type="EMBL" id="KFD46170.1"/>
    </source>
</evidence>
<dbReference type="Gene3D" id="1.25.40.10">
    <property type="entry name" value="Tetratricopeptide repeat domain"/>
    <property type="match status" value="1"/>
</dbReference>
<sequence>MRKKAIQLAKELNAVAVEAQSYYSMGHCFTILNDYESGSVYGTALLYASVSQSHTPHEAL</sequence>
<dbReference type="Proteomes" id="UP000030764">
    <property type="component" value="Unassembled WGS sequence"/>
</dbReference>
<dbReference type="InterPro" id="IPR011990">
    <property type="entry name" value="TPR-like_helical_dom_sf"/>
</dbReference>
<reference evidence="1 2" key="1">
    <citation type="journal article" date="2014" name="Nat. Genet.">
        <title>Genome and transcriptome of the porcine whipworm Trichuris suis.</title>
        <authorList>
            <person name="Jex A.R."/>
            <person name="Nejsum P."/>
            <person name="Schwarz E.M."/>
            <person name="Hu L."/>
            <person name="Young N.D."/>
            <person name="Hall R.S."/>
            <person name="Korhonen P.K."/>
            <person name="Liao S."/>
            <person name="Thamsborg S."/>
            <person name="Xia J."/>
            <person name="Xu P."/>
            <person name="Wang S."/>
            <person name="Scheerlinck J.P."/>
            <person name="Hofmann A."/>
            <person name="Sternberg P.W."/>
            <person name="Wang J."/>
            <person name="Gasser R.B."/>
        </authorList>
    </citation>
    <scope>NUCLEOTIDE SEQUENCE [LARGE SCALE GENOMIC DNA]</scope>
    <source>
        <strain evidence="1">DCEP-RM93M</strain>
    </source>
</reference>
<dbReference type="EMBL" id="KL363389">
    <property type="protein sequence ID" value="KFD46170.1"/>
    <property type="molecule type" value="Genomic_DNA"/>
</dbReference>
<protein>
    <submittedName>
        <fullName evidence="1">Uncharacterized protein</fullName>
    </submittedName>
</protein>
<accession>A0A085LMH4</accession>
<gene>
    <name evidence="1" type="ORF">M513_12944</name>
</gene>
<organism evidence="1 2">
    <name type="scientific">Trichuris suis</name>
    <name type="common">pig whipworm</name>
    <dbReference type="NCBI Taxonomy" id="68888"/>
    <lineage>
        <taxon>Eukaryota</taxon>
        <taxon>Metazoa</taxon>
        <taxon>Ecdysozoa</taxon>
        <taxon>Nematoda</taxon>
        <taxon>Enoplea</taxon>
        <taxon>Dorylaimia</taxon>
        <taxon>Trichinellida</taxon>
        <taxon>Trichuridae</taxon>
        <taxon>Trichuris</taxon>
    </lineage>
</organism>
<keyword evidence="2" id="KW-1185">Reference proteome</keyword>
<dbReference type="AlphaFoldDB" id="A0A085LMH4"/>
<name>A0A085LMH4_9BILA</name>
<evidence type="ECO:0000313" key="2">
    <source>
        <dbReference type="Proteomes" id="UP000030764"/>
    </source>
</evidence>